<reference evidence="4" key="1">
    <citation type="journal article" date="2017" name="J. Biotechnol.">
        <title>Complete genome sequence of Novosphingobium resinovorum SA1, a versatile xenobiotic-degrading bacterium capable of utilizing sulfanilic acid.</title>
        <authorList>
            <person name="Hegedus B."/>
            <person name="Kos P.B."/>
            <person name="Balint B."/>
            <person name="Maroti G."/>
            <person name="Gan H.M."/>
            <person name="Perei K."/>
            <person name="Rakhely G."/>
        </authorList>
    </citation>
    <scope>NUCLEOTIDE SEQUENCE [LARGE SCALE GENOMIC DNA]</scope>
    <source>
        <strain evidence="4">SA1</strain>
    </source>
</reference>
<sequence length="299" mass="33384">MSLEHLNITGLEIPAPALAPALGLPLPDVLDLDAGHEAADRGAHRDDVEFLDIDFTPIDLPTAMDAVCKRPPTAPFTYIVTPNVDHVVRLLRRRSDLWPAYRDAWMTLCDSRILARLARGDGRELPVVTGSDLTLRLFEQGIAPDDAVAILGGSEATVARIKDLYGLRNVRYYNPPMGFIKDPRETARAVRFLVEAKARYSFLAVGSPQQEIIARRVSKARGGQGIGFCIGASLEFLSGEQERAPVVIQQMSMEWAFRLCSNPQRLWRRYLIEGPQIFRIHQMWRSSRAPVPARTPLHA</sequence>
<protein>
    <submittedName>
        <fullName evidence="3">Glycosyl transferase</fullName>
    </submittedName>
</protein>
<name>A0A1D8A746_9SPHN</name>
<dbReference type="AlphaFoldDB" id="A0A1D8A746"/>
<organism evidence="3 4">
    <name type="scientific">Novosphingobium resinovorum</name>
    <dbReference type="NCBI Taxonomy" id="158500"/>
    <lineage>
        <taxon>Bacteria</taxon>
        <taxon>Pseudomonadati</taxon>
        <taxon>Pseudomonadota</taxon>
        <taxon>Alphaproteobacteria</taxon>
        <taxon>Sphingomonadales</taxon>
        <taxon>Sphingomonadaceae</taxon>
        <taxon>Novosphingobium</taxon>
    </lineage>
</organism>
<proteinExistence type="predicted"/>
<dbReference type="InterPro" id="IPR004629">
    <property type="entry name" value="WecG_TagA_CpsF"/>
</dbReference>
<evidence type="ECO:0000256" key="2">
    <source>
        <dbReference type="ARBA" id="ARBA00022679"/>
    </source>
</evidence>
<dbReference type="Pfam" id="PF03808">
    <property type="entry name" value="Glyco_tran_WecG"/>
    <property type="match status" value="1"/>
</dbReference>
<keyword evidence="4" id="KW-1185">Reference proteome</keyword>
<evidence type="ECO:0000313" key="3">
    <source>
        <dbReference type="EMBL" id="AOR77925.1"/>
    </source>
</evidence>
<keyword evidence="1" id="KW-0328">Glycosyltransferase</keyword>
<gene>
    <name evidence="3" type="ORF">BES08_15075</name>
</gene>
<evidence type="ECO:0000256" key="1">
    <source>
        <dbReference type="ARBA" id="ARBA00022676"/>
    </source>
</evidence>
<dbReference type="CDD" id="cd06533">
    <property type="entry name" value="Glyco_transf_WecG_TagA"/>
    <property type="match status" value="1"/>
</dbReference>
<dbReference type="PANTHER" id="PTHR34136:SF1">
    <property type="entry name" value="UDP-N-ACETYL-D-MANNOSAMINURONIC ACID TRANSFERASE"/>
    <property type="match status" value="1"/>
</dbReference>
<dbReference type="EMBL" id="CP017075">
    <property type="protein sequence ID" value="AOR77925.1"/>
    <property type="molecule type" value="Genomic_DNA"/>
</dbReference>
<dbReference type="OrthoDB" id="9771846at2"/>
<dbReference type="RefSeq" id="WP_069708795.1">
    <property type="nucleotide sequence ID" value="NZ_CP017075.1"/>
</dbReference>
<dbReference type="Proteomes" id="UP000094626">
    <property type="component" value="Chromosome"/>
</dbReference>
<dbReference type="KEGG" id="nre:BES08_15075"/>
<keyword evidence="2 3" id="KW-0808">Transferase</keyword>
<dbReference type="GO" id="GO:0016758">
    <property type="term" value="F:hexosyltransferase activity"/>
    <property type="evidence" value="ECO:0007669"/>
    <property type="project" value="TreeGrafter"/>
</dbReference>
<evidence type="ECO:0000313" key="4">
    <source>
        <dbReference type="Proteomes" id="UP000094626"/>
    </source>
</evidence>
<dbReference type="PANTHER" id="PTHR34136">
    <property type="match status" value="1"/>
</dbReference>
<accession>A0A1D8A746</accession>